<evidence type="ECO:0000313" key="2">
    <source>
        <dbReference type="EMBL" id="QJA56205.1"/>
    </source>
</evidence>
<organism evidence="1">
    <name type="scientific">viral metagenome</name>
    <dbReference type="NCBI Taxonomy" id="1070528"/>
    <lineage>
        <taxon>unclassified sequences</taxon>
        <taxon>metagenomes</taxon>
        <taxon>organismal metagenomes</taxon>
    </lineage>
</organism>
<evidence type="ECO:0000313" key="1">
    <source>
        <dbReference type="EMBL" id="QJA53063.1"/>
    </source>
</evidence>
<accession>A0A6H1ZYP5</accession>
<evidence type="ECO:0008006" key="4">
    <source>
        <dbReference type="Google" id="ProtNLM"/>
    </source>
</evidence>
<dbReference type="EMBL" id="MT144390">
    <property type="protein sequence ID" value="QJA53063.1"/>
    <property type="molecule type" value="Genomic_DNA"/>
</dbReference>
<name>A0A6H1ZYP5_9ZZZZ</name>
<dbReference type="EMBL" id="MT141914">
    <property type="protein sequence ID" value="QJA71980.1"/>
    <property type="molecule type" value="Genomic_DNA"/>
</dbReference>
<dbReference type="EMBL" id="MT141205">
    <property type="protein sequence ID" value="QJA56205.1"/>
    <property type="molecule type" value="Genomic_DNA"/>
</dbReference>
<proteinExistence type="predicted"/>
<reference evidence="1" key="1">
    <citation type="submission" date="2020-03" db="EMBL/GenBank/DDBJ databases">
        <title>The deep terrestrial virosphere.</title>
        <authorList>
            <person name="Holmfeldt K."/>
            <person name="Nilsson E."/>
            <person name="Simone D."/>
            <person name="Lopez-Fernandez M."/>
            <person name="Wu X."/>
            <person name="de Brujin I."/>
            <person name="Lundin D."/>
            <person name="Andersson A."/>
            <person name="Bertilsson S."/>
            <person name="Dopson M."/>
        </authorList>
    </citation>
    <scope>NUCLEOTIDE SEQUENCE</scope>
    <source>
        <strain evidence="3">MM415A02964</strain>
        <strain evidence="2">MM415B01904</strain>
        <strain evidence="1">TM448A03175</strain>
    </source>
</reference>
<gene>
    <name evidence="3" type="ORF">MM415A02964_0015</name>
    <name evidence="2" type="ORF">MM415B01904_0023</name>
    <name evidence="1" type="ORF">TM448A03175_0010</name>
</gene>
<evidence type="ECO:0000313" key="3">
    <source>
        <dbReference type="EMBL" id="QJA71980.1"/>
    </source>
</evidence>
<protein>
    <recommendedName>
        <fullName evidence="4">DUF2958 domain-containing protein</fullName>
    </recommendedName>
</protein>
<dbReference type="AlphaFoldDB" id="A0A6H1ZYP5"/>
<sequence length="138" mass="15465">MNLNQFIGRSQLLAIRSACKGEEGEYFRQMIGRLKNQISTMPKTYDSSEMGDEAPVTLHYFSRGSDWYIIEKDAGSPDDEIQGIQSQAFGFACLNGDTNNAEFGYISIQELIENGVELDLYYAPETVGSIKNRFKKAA</sequence>